<dbReference type="AlphaFoldDB" id="E3I6M7"/>
<dbReference type="STRING" id="648757.Rvan_1417"/>
<evidence type="ECO:0000313" key="2">
    <source>
        <dbReference type="Proteomes" id="UP000001399"/>
    </source>
</evidence>
<gene>
    <name evidence="1" type="ordered locus">Rvan_1417</name>
</gene>
<organism evidence="1 2">
    <name type="scientific">Rhodomicrobium vannielii (strain ATCC 17100 / DSM 162 / LMG 4299 / NCIMB 10020 / ATH 3.1.1)</name>
    <dbReference type="NCBI Taxonomy" id="648757"/>
    <lineage>
        <taxon>Bacteria</taxon>
        <taxon>Pseudomonadati</taxon>
        <taxon>Pseudomonadota</taxon>
        <taxon>Alphaproteobacteria</taxon>
        <taxon>Hyphomicrobiales</taxon>
        <taxon>Hyphomicrobiaceae</taxon>
        <taxon>Rhodomicrobium</taxon>
    </lineage>
</organism>
<accession>E3I6M7</accession>
<name>E3I6M7_RHOVT</name>
<protein>
    <submittedName>
        <fullName evidence="1">Uncharacterized protein</fullName>
    </submittedName>
</protein>
<dbReference type="EMBL" id="CP002292">
    <property type="protein sequence ID" value="ADP70674.1"/>
    <property type="molecule type" value="Genomic_DNA"/>
</dbReference>
<dbReference type="HOGENOM" id="CLU_1487968_0_0_5"/>
<reference evidence="2" key="1">
    <citation type="journal article" date="2011" name="J. Bacteriol.">
        <title>Genome sequences of eight morphologically diverse alphaproteobacteria.</title>
        <authorList>
            <consortium name="US DOE Joint Genome Institute"/>
            <person name="Brown P.J."/>
            <person name="Kysela D.T."/>
            <person name="Buechlein A."/>
            <person name="Hemmerich C."/>
            <person name="Brun Y.V."/>
        </authorList>
    </citation>
    <scope>NUCLEOTIDE SEQUENCE [LARGE SCALE GENOMIC DNA]</scope>
    <source>
        <strain evidence="2">ATCC 17100 / ATH 3.1.1 / DSM 162 / LMG 4299</strain>
    </source>
</reference>
<sequence length="181" mass="21144">MTGLCRVSSHRHLKGRTILYRPKTDFVDAMTEALSLQLLHHWMAREPRPFRVLASPTLEEFTAATRHIYRTPDERQRHWQSFFTQRLHSAPGKLQSLVQFHPALAEAAVSRPQLWRIVAHCSAFPTPLTWRLMDQPLQEIYIARMPYGMMDIGVQTEITARLHKGVERLDYRFATLDENAR</sequence>
<dbReference type="KEGG" id="rva:Rvan_1417"/>
<keyword evidence="2" id="KW-1185">Reference proteome</keyword>
<proteinExistence type="predicted"/>
<dbReference type="Proteomes" id="UP000001399">
    <property type="component" value="Chromosome"/>
</dbReference>
<evidence type="ECO:0000313" key="1">
    <source>
        <dbReference type="EMBL" id="ADP70674.1"/>
    </source>
</evidence>